<keyword evidence="9" id="KW-0999">Mitochondrion inner membrane</keyword>
<evidence type="ECO:0000256" key="3">
    <source>
        <dbReference type="ARBA" id="ARBA00005985"/>
    </source>
</evidence>
<dbReference type="PROSITE" id="PS00943">
    <property type="entry name" value="UBIA"/>
    <property type="match status" value="1"/>
</dbReference>
<dbReference type="EMBL" id="CAUYUE010000011">
    <property type="protein sequence ID" value="CAK0784767.1"/>
    <property type="molecule type" value="Genomic_DNA"/>
</dbReference>
<sequence>MEVGRRAVGQQRRVEEPREYRSAGPHQIVRDCPWDSSLTTSYTTQLLLARQISTSGWPQKEVSSGGQHSSPEKEPSAAHSWVDRLPARVVPYAKLIRLHAPIGTWLLAWPCFWSIALASPPGALPDVRLLALFGAGALLLRGAGCTVNDLWDRDLDAKVERTKSRPIASGLITPLQATGFLGLQLLLGLGILLQLNAYSIALGASSLGLVFTYPLLKRFTYWPQAYLGLTFNWGALLGWAAVQGSCNWGAVLPLYASGVCWTLVYDTIYAHQDKRDDVSAGVKSTALLFAEQTKPILGAFAASQIALLGVTGYMTDSGLPFYASMIAAGGNLAWQIMAVDLDDRKDCMAKFVSNKWFGAVLFSGIVADKLLQV</sequence>
<evidence type="ECO:0000256" key="9">
    <source>
        <dbReference type="HAMAP-Rule" id="MF_03189"/>
    </source>
</evidence>
<evidence type="ECO:0000256" key="8">
    <source>
        <dbReference type="ARBA" id="ARBA00050283"/>
    </source>
</evidence>
<dbReference type="EC" id="2.5.1.39" evidence="9"/>
<comment type="pathway">
    <text evidence="9">Cofactor biosynthesis; ubiquinone biosynthesis.</text>
</comment>
<organism evidence="11 12">
    <name type="scientific">Coccomyxa viridis</name>
    <dbReference type="NCBI Taxonomy" id="1274662"/>
    <lineage>
        <taxon>Eukaryota</taxon>
        <taxon>Viridiplantae</taxon>
        <taxon>Chlorophyta</taxon>
        <taxon>core chlorophytes</taxon>
        <taxon>Trebouxiophyceae</taxon>
        <taxon>Trebouxiophyceae incertae sedis</taxon>
        <taxon>Coccomyxaceae</taxon>
        <taxon>Coccomyxa</taxon>
    </lineage>
</organism>
<dbReference type="HAMAP" id="MF_01635">
    <property type="entry name" value="UbiA"/>
    <property type="match status" value="1"/>
</dbReference>
<evidence type="ECO:0000256" key="5">
    <source>
        <dbReference type="ARBA" id="ARBA00022692"/>
    </source>
</evidence>
<dbReference type="Gene3D" id="1.10.357.140">
    <property type="entry name" value="UbiA prenyltransferase"/>
    <property type="match status" value="1"/>
</dbReference>
<evidence type="ECO:0000256" key="1">
    <source>
        <dbReference type="ARBA" id="ARBA00001946"/>
    </source>
</evidence>
<dbReference type="InterPro" id="IPR044878">
    <property type="entry name" value="UbiA_sf"/>
</dbReference>
<dbReference type="CDD" id="cd13959">
    <property type="entry name" value="PT_UbiA_COQ2"/>
    <property type="match status" value="1"/>
</dbReference>
<comment type="catalytic activity">
    <reaction evidence="8">
        <text>4-hydroxybenzoate + (2E)-geranyl diphosphate = 3-geranyl-4-hydroxybenzoate + diphosphate</text>
        <dbReference type="Rhea" id="RHEA:27854"/>
        <dbReference type="ChEBI" id="CHEBI:17879"/>
        <dbReference type="ChEBI" id="CHEBI:33019"/>
        <dbReference type="ChEBI" id="CHEBI:58057"/>
        <dbReference type="ChEBI" id="CHEBI:60878"/>
        <dbReference type="EC" id="2.5.1.93"/>
    </reaction>
</comment>
<keyword evidence="9" id="KW-0831">Ubiquinone biosynthesis</keyword>
<keyword evidence="9" id="KW-0414">Isoprene biosynthesis</keyword>
<dbReference type="NCBIfam" id="TIGR01474">
    <property type="entry name" value="ubiA_proteo"/>
    <property type="match status" value="1"/>
</dbReference>
<reference evidence="11 12" key="1">
    <citation type="submission" date="2023-10" db="EMBL/GenBank/DDBJ databases">
        <authorList>
            <person name="Maclean D."/>
            <person name="Macfadyen A."/>
        </authorList>
    </citation>
    <scope>NUCLEOTIDE SEQUENCE [LARGE SCALE GENOMIC DNA]</scope>
</reference>
<comment type="caution">
    <text evidence="11">The sequence shown here is derived from an EMBL/GenBank/DDBJ whole genome shotgun (WGS) entry which is preliminary data.</text>
</comment>
<dbReference type="PANTHER" id="PTHR11048:SF28">
    <property type="entry name" value="4-HYDROXYBENZOATE POLYPRENYLTRANSFERASE, MITOCHONDRIAL"/>
    <property type="match status" value="1"/>
</dbReference>
<comment type="subcellular location">
    <subcellularLocation>
        <location evidence="2">Membrane</location>
        <topology evidence="2">Multi-pass membrane protein</topology>
    </subcellularLocation>
    <subcellularLocation>
        <location evidence="9">Mitochondrion inner membrane</location>
        <topology evidence="9">Multi-pass membrane protein</topology>
        <orientation evidence="9">Matrix side</orientation>
    </subcellularLocation>
</comment>
<feature type="compositionally biased region" description="Polar residues" evidence="10">
    <location>
        <begin position="57"/>
        <end position="69"/>
    </location>
</feature>
<feature type="transmembrane region" description="Helical" evidence="9">
    <location>
        <begin position="98"/>
        <end position="117"/>
    </location>
</feature>
<comment type="catalytic activity">
    <reaction evidence="9">
        <text>an all-trans-polyprenyl diphosphate + 4-hydroxybenzoate = a 4-hydroxy-3-(all-trans-polyprenyl)benzoate + diphosphate</text>
        <dbReference type="Rhea" id="RHEA:44504"/>
        <dbReference type="Rhea" id="RHEA-COMP:9514"/>
        <dbReference type="Rhea" id="RHEA-COMP:9564"/>
        <dbReference type="ChEBI" id="CHEBI:17879"/>
        <dbReference type="ChEBI" id="CHEBI:33019"/>
        <dbReference type="ChEBI" id="CHEBI:58914"/>
        <dbReference type="ChEBI" id="CHEBI:78396"/>
        <dbReference type="EC" id="2.5.1.39"/>
    </reaction>
</comment>
<keyword evidence="7 9" id="KW-0472">Membrane</keyword>
<dbReference type="Pfam" id="PF01040">
    <property type="entry name" value="UbiA"/>
    <property type="match status" value="1"/>
</dbReference>
<evidence type="ECO:0000256" key="7">
    <source>
        <dbReference type="ARBA" id="ARBA00023136"/>
    </source>
</evidence>
<dbReference type="FunFam" id="1.10.357.140:FF:000003">
    <property type="entry name" value="4-hydroxybenzoate polyprenyltransferase, mitochondrial"/>
    <property type="match status" value="1"/>
</dbReference>
<dbReference type="Proteomes" id="UP001314263">
    <property type="component" value="Unassembled WGS sequence"/>
</dbReference>
<protein>
    <recommendedName>
        <fullName evidence="9">4-hydroxybenzoate polyprenyltransferase, mitochondrial</fullName>
        <shortName evidence="9">4-HB polyprenyltransferase</shortName>
        <ecNumber evidence="9">2.5.1.39</ecNumber>
    </recommendedName>
    <alternativeName>
        <fullName evidence="9">Para-hydroxybenzoate--polyprenyltransferase</fullName>
        <shortName evidence="9">PHB:PPT</shortName>
        <shortName evidence="9">PHB:polyprenyltransferase</shortName>
    </alternativeName>
</protein>
<dbReference type="GO" id="GO:0102930">
    <property type="term" value="F:4-hydroxybenzoate geranyltransferase activity"/>
    <property type="evidence" value="ECO:0007669"/>
    <property type="project" value="UniProtKB-EC"/>
</dbReference>
<feature type="transmembrane region" description="Helical" evidence="9">
    <location>
        <begin position="129"/>
        <end position="151"/>
    </location>
</feature>
<dbReference type="GO" id="GO:0008412">
    <property type="term" value="F:4-hydroxybenzoate polyprenyltransferase activity"/>
    <property type="evidence" value="ECO:0007669"/>
    <property type="project" value="UniProtKB-EC"/>
</dbReference>
<feature type="transmembrane region" description="Helical" evidence="9">
    <location>
        <begin position="248"/>
        <end position="265"/>
    </location>
</feature>
<evidence type="ECO:0000313" key="12">
    <source>
        <dbReference type="Proteomes" id="UP001314263"/>
    </source>
</evidence>
<dbReference type="FunFam" id="1.20.120.1780:FF:000001">
    <property type="entry name" value="4-hydroxybenzoate octaprenyltransferase"/>
    <property type="match status" value="1"/>
</dbReference>
<dbReference type="PANTHER" id="PTHR11048">
    <property type="entry name" value="PRENYLTRANSFERASES"/>
    <property type="match status" value="1"/>
</dbReference>
<proteinExistence type="inferred from homology"/>
<comment type="cofactor">
    <cofactor evidence="1 9">
        <name>Mg(2+)</name>
        <dbReference type="ChEBI" id="CHEBI:18420"/>
    </cofactor>
</comment>
<dbReference type="InterPro" id="IPR000537">
    <property type="entry name" value="UbiA_prenyltransferase"/>
</dbReference>
<feature type="transmembrane region" description="Helical" evidence="9">
    <location>
        <begin position="197"/>
        <end position="216"/>
    </location>
</feature>
<feature type="compositionally biased region" description="Basic and acidic residues" evidence="10">
    <location>
        <begin position="70"/>
        <end position="79"/>
    </location>
</feature>
<feature type="compositionally biased region" description="Low complexity" evidence="10">
    <location>
        <begin position="1"/>
        <end position="11"/>
    </location>
</feature>
<evidence type="ECO:0000256" key="2">
    <source>
        <dbReference type="ARBA" id="ARBA00004141"/>
    </source>
</evidence>
<dbReference type="AlphaFoldDB" id="A0AAV1IF16"/>
<dbReference type="GO" id="GO:0008299">
    <property type="term" value="P:isoprenoid biosynthetic process"/>
    <property type="evidence" value="ECO:0007669"/>
    <property type="project" value="UniProtKB-UniRule"/>
</dbReference>
<comment type="similarity">
    <text evidence="3 9">Belongs to the UbiA prenyltransferase family.</text>
</comment>
<accession>A0AAV1IF16</accession>
<dbReference type="GO" id="GO:0006744">
    <property type="term" value="P:ubiquinone biosynthetic process"/>
    <property type="evidence" value="ECO:0007669"/>
    <property type="project" value="UniProtKB-UniRule"/>
</dbReference>
<feature type="region of interest" description="Disordered" evidence="10">
    <location>
        <begin position="1"/>
        <end position="25"/>
    </location>
</feature>
<dbReference type="InterPro" id="IPR006370">
    <property type="entry name" value="HB_polyprenyltransferase-like"/>
</dbReference>
<keyword evidence="9" id="KW-0496">Mitochondrion</keyword>
<keyword evidence="12" id="KW-1185">Reference proteome</keyword>
<keyword evidence="5 9" id="KW-0812">Transmembrane</keyword>
<dbReference type="InterPro" id="IPR039653">
    <property type="entry name" value="Prenyltransferase"/>
</dbReference>
<keyword evidence="4 9" id="KW-0808">Transferase</keyword>
<keyword evidence="6 9" id="KW-1133">Transmembrane helix</keyword>
<evidence type="ECO:0000256" key="4">
    <source>
        <dbReference type="ARBA" id="ARBA00022679"/>
    </source>
</evidence>
<dbReference type="Gene3D" id="1.20.120.1780">
    <property type="entry name" value="UbiA prenyltransferase"/>
    <property type="match status" value="1"/>
</dbReference>
<dbReference type="GO" id="GO:0005743">
    <property type="term" value="C:mitochondrial inner membrane"/>
    <property type="evidence" value="ECO:0007669"/>
    <property type="project" value="UniProtKB-SubCell"/>
</dbReference>
<name>A0AAV1IF16_9CHLO</name>
<comment type="function">
    <text evidence="9">Catalyzes the prenylation of para-hydroxybenzoate (PHB) with an all-trans polyprenyl group. Mediates the second step in the final reaction sequence of coenzyme Q (CoQ) biosynthesis, which is the condensation of the polyisoprenoid side chain with PHB, generating the first membrane-bound Q intermediate.</text>
</comment>
<gene>
    <name evidence="11" type="primary">PPT1</name>
    <name evidence="11" type="ORF">CVIRNUC_007971</name>
</gene>
<feature type="region of interest" description="Disordered" evidence="10">
    <location>
        <begin position="57"/>
        <end position="79"/>
    </location>
</feature>
<feature type="transmembrane region" description="Helical" evidence="9">
    <location>
        <begin position="171"/>
        <end position="191"/>
    </location>
</feature>
<dbReference type="InterPro" id="IPR030470">
    <property type="entry name" value="UbiA_prenylTrfase_CS"/>
</dbReference>
<evidence type="ECO:0000256" key="6">
    <source>
        <dbReference type="ARBA" id="ARBA00022989"/>
    </source>
</evidence>
<evidence type="ECO:0000313" key="11">
    <source>
        <dbReference type="EMBL" id="CAK0784767.1"/>
    </source>
</evidence>
<feature type="transmembrane region" description="Helical" evidence="9">
    <location>
        <begin position="225"/>
        <end position="242"/>
    </location>
</feature>
<feature type="compositionally biased region" description="Basic and acidic residues" evidence="10">
    <location>
        <begin position="12"/>
        <end position="21"/>
    </location>
</feature>
<evidence type="ECO:0000256" key="10">
    <source>
        <dbReference type="SAM" id="MobiDB-lite"/>
    </source>
</evidence>